<dbReference type="Pfam" id="PF02463">
    <property type="entry name" value="SMC_N"/>
    <property type="match status" value="1"/>
</dbReference>
<dbReference type="InterPro" id="IPR003395">
    <property type="entry name" value="RecF/RecN/SMC_N"/>
</dbReference>
<evidence type="ECO:0000313" key="2">
    <source>
        <dbReference type="EMBL" id="EHQ24216.1"/>
    </source>
</evidence>
<dbReference type="SUPFAM" id="SSF52540">
    <property type="entry name" value="P-loop containing nucleoside triphosphate hydrolases"/>
    <property type="match status" value="1"/>
</dbReference>
<keyword evidence="3" id="KW-1185">Reference proteome</keyword>
<evidence type="ECO:0000259" key="1">
    <source>
        <dbReference type="Pfam" id="PF02463"/>
    </source>
</evidence>
<dbReference type="eggNOG" id="COG3950">
    <property type="taxonomic scope" value="Bacteria"/>
</dbReference>
<dbReference type="Gene3D" id="3.40.50.300">
    <property type="entry name" value="P-loop containing nucleotide triphosphate hydrolases"/>
    <property type="match status" value="2"/>
</dbReference>
<dbReference type="OrthoDB" id="9792800at2"/>
<evidence type="ECO:0000313" key="3">
    <source>
        <dbReference type="Proteomes" id="UP000002774"/>
    </source>
</evidence>
<dbReference type="GO" id="GO:0000731">
    <property type="term" value="P:DNA synthesis involved in DNA repair"/>
    <property type="evidence" value="ECO:0007669"/>
    <property type="project" value="TreeGrafter"/>
</dbReference>
<proteinExistence type="predicted"/>
<dbReference type="HOGENOM" id="CLU_033429_1_1_10"/>
<dbReference type="EMBL" id="CM001403">
    <property type="protein sequence ID" value="EHQ24216.1"/>
    <property type="molecule type" value="Genomic_DNA"/>
</dbReference>
<dbReference type="AlphaFoldDB" id="H1YCM9"/>
<dbReference type="InterPro" id="IPR027417">
    <property type="entry name" value="P-loop_NTPase"/>
</dbReference>
<dbReference type="PANTHER" id="PTHR32182:SF23">
    <property type="entry name" value="ATP BINDING PROTEIN"/>
    <property type="match status" value="1"/>
</dbReference>
<reference evidence="2" key="1">
    <citation type="submission" date="2011-09" db="EMBL/GenBank/DDBJ databases">
        <title>The permanent draft genome of Mucilaginibacter paludis DSM 18603.</title>
        <authorList>
            <consortium name="US DOE Joint Genome Institute (JGI-PGF)"/>
            <person name="Lucas S."/>
            <person name="Han J."/>
            <person name="Lapidus A."/>
            <person name="Bruce D."/>
            <person name="Goodwin L."/>
            <person name="Pitluck S."/>
            <person name="Peters L."/>
            <person name="Kyrpides N."/>
            <person name="Mavromatis K."/>
            <person name="Ivanova N."/>
            <person name="Mikhailova N."/>
            <person name="Held B."/>
            <person name="Detter J.C."/>
            <person name="Tapia R."/>
            <person name="Han C."/>
            <person name="Land M."/>
            <person name="Hauser L."/>
            <person name="Markowitz V."/>
            <person name="Cheng J.-F."/>
            <person name="Hugenholtz P."/>
            <person name="Woyke T."/>
            <person name="Wu D."/>
            <person name="Tindall B."/>
            <person name="Brambilla E."/>
            <person name="Klenk H.-P."/>
            <person name="Eisen J.A."/>
        </authorList>
    </citation>
    <scope>NUCLEOTIDE SEQUENCE [LARGE SCALE GENOMIC DNA]</scope>
    <source>
        <strain evidence="2">DSM 18603</strain>
    </source>
</reference>
<protein>
    <submittedName>
        <fullName evidence="2">SMC domain protein</fullName>
    </submittedName>
</protein>
<name>H1YCM9_9SPHI</name>
<sequence>MIMKLERIEIKNFRGIEDATIELNDQLNLFVGINGSGKSTILDSIVISLSWLVARIQRQNAPGKPITLQSIKNDTPFSSITAKLIEAGNKFNWRIARVQSGSLLHEKSDLGEVSSLASFYIQEHDLQQSYPVIAYYPVNRIVGNATVDISGRESIASLDVYENALGGQTNYHAFFEWFRLQDDIANERANSRSKWMVSNSSWINKRIDKLLGYLDKLIPPENVDEAEYMKRRLKDRFRRLEPMYEDARYFLHELSDLFHFAIYRSKNEEGLGSAFREIDFMLHTMSKLSDSGKDDLIEFNDYPIGIIEEVLQQLFKLHEENEISKYRTQITHFIWEALLFSSQLSLWWLSDKARNEIETLFVKNNPARLRSGIVKNNTSEFMENLERIIKNDVERVQNAYRNQGRELFFVTRTIENFVPGYSNLRVRRVPRPHLLIDKDNESISLDQLSDGEKNLIAMVGDIARRLSMANPYSENPMAGKGIILIDEIDLHLHPGWQRLMIPKLTELFPNCQFIVTTHSPQVISHTKAESMFILRVEHNKVKFSKAIESYGLNTDRILEDILGVDARPLHEKKMIQSVYLNIQQGHIDEAQSIIKDLLKLIGEDPELLKAQTLIKRRAIIGK</sequence>
<dbReference type="STRING" id="714943.Mucpa_0012"/>
<dbReference type="PANTHER" id="PTHR32182">
    <property type="entry name" value="DNA REPLICATION AND REPAIR PROTEIN RECF"/>
    <property type="match status" value="1"/>
</dbReference>
<dbReference type="GO" id="GO:0006302">
    <property type="term" value="P:double-strand break repair"/>
    <property type="evidence" value="ECO:0007669"/>
    <property type="project" value="TreeGrafter"/>
</dbReference>
<feature type="domain" description="RecF/RecN/SMC N-terminal" evidence="1">
    <location>
        <begin position="5"/>
        <end position="537"/>
    </location>
</feature>
<organism evidence="2 3">
    <name type="scientific">Mucilaginibacter paludis DSM 18603</name>
    <dbReference type="NCBI Taxonomy" id="714943"/>
    <lineage>
        <taxon>Bacteria</taxon>
        <taxon>Pseudomonadati</taxon>
        <taxon>Bacteroidota</taxon>
        <taxon>Sphingobacteriia</taxon>
        <taxon>Sphingobacteriales</taxon>
        <taxon>Sphingobacteriaceae</taxon>
        <taxon>Mucilaginibacter</taxon>
    </lineage>
</organism>
<gene>
    <name evidence="2" type="ORF">Mucpa_0012</name>
</gene>
<dbReference type="Proteomes" id="UP000002774">
    <property type="component" value="Chromosome"/>
</dbReference>
<accession>H1YCM9</accession>